<keyword evidence="2" id="KW-1185">Reference proteome</keyword>
<dbReference type="OrthoDB" id="159675at2759"/>
<comment type="caution">
    <text evidence="1">The sequence shown here is derived from an EMBL/GenBank/DDBJ whole genome shotgun (WGS) entry which is preliminary data.</text>
</comment>
<dbReference type="EMBL" id="NBNE01000115">
    <property type="protein sequence ID" value="OWZ22717.1"/>
    <property type="molecule type" value="Genomic_DNA"/>
</dbReference>
<dbReference type="STRING" id="4795.A0A225X087"/>
<dbReference type="Proteomes" id="UP000198211">
    <property type="component" value="Unassembled WGS sequence"/>
</dbReference>
<organism evidence="1 2">
    <name type="scientific">Phytophthora megakarya</name>
    <dbReference type="NCBI Taxonomy" id="4795"/>
    <lineage>
        <taxon>Eukaryota</taxon>
        <taxon>Sar</taxon>
        <taxon>Stramenopiles</taxon>
        <taxon>Oomycota</taxon>
        <taxon>Peronosporomycetes</taxon>
        <taxon>Peronosporales</taxon>
        <taxon>Peronosporaceae</taxon>
        <taxon>Phytophthora</taxon>
    </lineage>
</organism>
<evidence type="ECO:0000313" key="1">
    <source>
        <dbReference type="EMBL" id="OWZ22717.1"/>
    </source>
</evidence>
<gene>
    <name evidence="1" type="ORF">PHMEG_0002542</name>
</gene>
<accession>A0A225X087</accession>
<protein>
    <submittedName>
        <fullName evidence="1">Uncharacterized protein</fullName>
    </submittedName>
</protein>
<reference evidence="2" key="1">
    <citation type="submission" date="2017-03" db="EMBL/GenBank/DDBJ databases">
        <title>Phytopthora megakarya and P. palmivora, two closely related causual agents of cacao black pod achieved similar genome size and gene model numbers by different mechanisms.</title>
        <authorList>
            <person name="Ali S."/>
            <person name="Shao J."/>
            <person name="Larry D.J."/>
            <person name="Kronmiller B."/>
            <person name="Shen D."/>
            <person name="Strem M.D."/>
            <person name="Melnick R.L."/>
            <person name="Guiltinan M.J."/>
            <person name="Tyler B.M."/>
            <person name="Meinhardt L.W."/>
            <person name="Bailey B.A."/>
        </authorList>
    </citation>
    <scope>NUCLEOTIDE SEQUENCE [LARGE SCALE GENOMIC DNA]</scope>
    <source>
        <strain evidence="2">zdho120</strain>
    </source>
</reference>
<dbReference type="AlphaFoldDB" id="A0A225X087"/>
<evidence type="ECO:0000313" key="2">
    <source>
        <dbReference type="Proteomes" id="UP000198211"/>
    </source>
</evidence>
<name>A0A225X087_9STRA</name>
<sequence>MLPVPPRRSRLAVPPHMDHVNASTAVKALHVSIPLKPQQTPTALPPRLTQAVKDEFAIRYLQQIGANSTPENIAMVLQHLPLEKCTVSAAWKSRGSLADVLVIDLSPQSLIQMGEISAKAAAKNEMDAVPMTALLLPRRHQLTRHIFQIGTVCFTFDDMKRKFLLPFKLAIPPPELDVLQLYGKHLEVNMDLEDTMPSHQMETVGSAPDSPTALLRWDTQRRHKSVDERCVPPSARAETVADLHNEFYLTLPLTSLGIPENDEDTRTMLYDALQSPAMIELVQNTVEYLFLAVMRPLSSCMEKRHNSNVLDALFVVIAQRFTLLRAKMEHTQRSTRRPQHAILLPLLLLALRVDVETLVRLQYPMSFSCAGGEMKRLLQALDARVSQLLDPDANWSRLAILETTHEAGQARASSSFQHARRHRRLRDQFFQTSAVLHGLFPDPSPGKFRRVMALRGGAGISHYPDLSIDASESAATLQHRLPETVSVASKLSLLRSLRRSQQASTTD</sequence>
<proteinExistence type="predicted"/>